<dbReference type="RefSeq" id="WP_343806826.1">
    <property type="nucleotide sequence ID" value="NZ_BAAADE010000008.1"/>
</dbReference>
<dbReference type="NCBIfam" id="TIGR03347">
    <property type="entry name" value="VI_chp_1"/>
    <property type="match status" value="1"/>
</dbReference>
<proteinExistence type="predicted"/>
<protein>
    <recommendedName>
        <fullName evidence="3">Type VI secretion protein</fullName>
    </recommendedName>
</protein>
<dbReference type="Proteomes" id="UP001424441">
    <property type="component" value="Unassembled WGS sequence"/>
</dbReference>
<dbReference type="PANTHER" id="PTHR35564:SF4">
    <property type="entry name" value="CYTOPLASMIC PROTEIN"/>
    <property type="match status" value="1"/>
</dbReference>
<evidence type="ECO:0000313" key="1">
    <source>
        <dbReference type="EMBL" id="GAA0611201.1"/>
    </source>
</evidence>
<dbReference type="Pfam" id="PF06996">
    <property type="entry name" value="T6SS_TssG"/>
    <property type="match status" value="1"/>
</dbReference>
<comment type="caution">
    <text evidence="1">The sequence shown here is derived from an EMBL/GenBank/DDBJ whole genome shotgun (WGS) entry which is preliminary data.</text>
</comment>
<accession>A0ABP3RIW1</accession>
<keyword evidence="2" id="KW-1185">Reference proteome</keyword>
<gene>
    <name evidence="1" type="ORF">GCM10008943_28430</name>
</gene>
<organism evidence="1 2">
    <name type="scientific">Paenochrobactrum glaciei</name>
    <dbReference type="NCBI Taxonomy" id="486407"/>
    <lineage>
        <taxon>Bacteria</taxon>
        <taxon>Pseudomonadati</taxon>
        <taxon>Pseudomonadota</taxon>
        <taxon>Alphaproteobacteria</taxon>
        <taxon>Hyphomicrobiales</taxon>
        <taxon>Brucellaceae</taxon>
        <taxon>Paenochrobactrum</taxon>
    </lineage>
</organism>
<dbReference type="PANTHER" id="PTHR35564">
    <property type="match status" value="1"/>
</dbReference>
<reference evidence="2" key="1">
    <citation type="journal article" date="2019" name="Int. J. Syst. Evol. Microbiol.">
        <title>The Global Catalogue of Microorganisms (GCM) 10K type strain sequencing project: providing services to taxonomists for standard genome sequencing and annotation.</title>
        <authorList>
            <consortium name="The Broad Institute Genomics Platform"/>
            <consortium name="The Broad Institute Genome Sequencing Center for Infectious Disease"/>
            <person name="Wu L."/>
            <person name="Ma J."/>
        </authorList>
    </citation>
    <scope>NUCLEOTIDE SEQUENCE [LARGE SCALE GENOMIC DNA]</scope>
    <source>
        <strain evidence="2">JCM 15115</strain>
    </source>
</reference>
<sequence length="314" mass="35513">MQADNVSLSNSAFEAINYYKKSREMLPEDAVLMPLDLMLCPTVLKLEGDGKIITTIASLIGASGCLPPFYEESALKQVSNRNHAYTDFLSLFHRNLADLLISATVKYKSHHHIYKQCDNPFFNTILALAGSKYDEENLIKKDTSIHFATLFATNNRNAASLKAILEEKFSIPITIKEFQVHKQFINHEEQSPLNGSYRLGIDVTIGQYTKHAASHFRLILGPLNYQHFLKFLPQTQDFALLVALTQYYCGFGLTFDIQLVLKQCETPKAKLNGKQKLGQGMWLHNKQPCQDHDEAIFKSEVISHTTSKDMCYAA</sequence>
<dbReference type="EMBL" id="BAAADE010000008">
    <property type="protein sequence ID" value="GAA0611201.1"/>
    <property type="molecule type" value="Genomic_DNA"/>
</dbReference>
<dbReference type="InterPro" id="IPR010732">
    <property type="entry name" value="T6SS_TssG-like"/>
</dbReference>
<evidence type="ECO:0008006" key="3">
    <source>
        <dbReference type="Google" id="ProtNLM"/>
    </source>
</evidence>
<name>A0ABP3RIW1_9HYPH</name>
<evidence type="ECO:0000313" key="2">
    <source>
        <dbReference type="Proteomes" id="UP001424441"/>
    </source>
</evidence>